<dbReference type="Pfam" id="PF00664">
    <property type="entry name" value="ABC_membrane"/>
    <property type="match status" value="2"/>
</dbReference>
<accession>A0AAN7LS27</accession>
<keyword evidence="9 11" id="KW-0472">Membrane</keyword>
<feature type="transmembrane region" description="Helical" evidence="11">
    <location>
        <begin position="49"/>
        <end position="67"/>
    </location>
</feature>
<dbReference type="GO" id="GO:0016887">
    <property type="term" value="F:ATP hydrolysis activity"/>
    <property type="evidence" value="ECO:0007669"/>
    <property type="project" value="InterPro"/>
</dbReference>
<proteinExistence type="inferred from homology"/>
<dbReference type="GO" id="GO:0008559">
    <property type="term" value="F:ABC-type xenobiotic transporter activity"/>
    <property type="evidence" value="ECO:0007669"/>
    <property type="project" value="UniProtKB-EC"/>
</dbReference>
<feature type="domain" description="ABC transporter" evidence="12">
    <location>
        <begin position="650"/>
        <end position="884"/>
    </location>
</feature>
<comment type="subcellular location">
    <subcellularLocation>
        <location evidence="1">Membrane</location>
        <topology evidence="1">Multi-pass membrane protein</topology>
    </subcellularLocation>
</comment>
<sequence length="896" mass="100193">MVQAVSQSLQLVNVVFVGGFLAWYLANILRRRAQWWREERRRSVSSSSAPAVCSWVSVVCCFAISLLYTCSCVYEYRLLGSFDSKSVSSAVSWISASAAAVYYCRKRDLSRGNYWPLVLILWWIYSGLLSSVYVTFIIIRRLGSKDFHPTPLVGAADIVNIISCALSLVLCSTAIFTSCSGSHRSNELERPLLPGGSRNDSGDFDSAGVWSRLTFQWLNPLFKTGREQKLELLHIPLVPQSESAEFASSALEASLRKQKTGHLSLPRAILFAVWRSMTINGVIAGINTLASYTGPFLIAHFVNFLSAEHESHTYLYGLILALMLLTAKNVESLTQRQWYFGAQRIGIRIRAGLMVLIYKKCLSIKHSSGMASGKVINLINVDVERIGDFCWYIHGIWLLPVQVFLALAILHWSLGPAPAFAALLSTVLVMVSNTPLANRQESLHSRIMEAKDSRIKATSETLKSMRVAWQVFILFLIILGASIWYQTYYITTARELARMVGIRKAPILHHFSESIAGAATIRCFDQQGHFLRRCLGLIDDYSRVAFHNCGTMEWLCVRINFLFNSVFFVVLVILVSLPRSAINPSLAGLVATYGLNLNVLQAWVIWNLCNVENKMISVERILQFSSIPSEAPLVIDDSRPSPEWPSCGTIELENLHVQYKPSLPVVLRGITCTFPGKKKVGIVGRTGSGKSTLIQALFRVVEPSIGRILIDGVDIVKMGLQDLRSRLSIIPQDPILFQGTVRANLDPLQQHSDPEVWDVLKKCHLEEIVRQDQRLLEAPVAEDGENWSVGQRQLVCLARVLLQKRRILVLDEATASIDTATDNLIQKTIRGETQRCTVLTVAHRIPTVIDNDLVLVLDEGKIIEYDSPKVLLDNKLSSFSRLVVEFLRRSSNSSLQ</sequence>
<keyword evidence="4" id="KW-0813">Transport</keyword>
<evidence type="ECO:0000259" key="12">
    <source>
        <dbReference type="PROSITE" id="PS50893"/>
    </source>
</evidence>
<dbReference type="FunFam" id="3.40.50.300:FF:000169">
    <property type="entry name" value="ABC transporter C family member 3"/>
    <property type="match status" value="1"/>
</dbReference>
<feature type="transmembrane region" description="Helical" evidence="11">
    <location>
        <begin position="585"/>
        <end position="606"/>
    </location>
</feature>
<feature type="transmembrane region" description="Helical" evidence="11">
    <location>
        <begin position="158"/>
        <end position="176"/>
    </location>
</feature>
<evidence type="ECO:0000256" key="5">
    <source>
        <dbReference type="ARBA" id="ARBA00022692"/>
    </source>
</evidence>
<dbReference type="SUPFAM" id="SSF90123">
    <property type="entry name" value="ABC transporter transmembrane region"/>
    <property type="match status" value="2"/>
</dbReference>
<dbReference type="Pfam" id="PF00005">
    <property type="entry name" value="ABC_tran"/>
    <property type="match status" value="1"/>
</dbReference>
<evidence type="ECO:0000256" key="4">
    <source>
        <dbReference type="ARBA" id="ARBA00022448"/>
    </source>
</evidence>
<feature type="transmembrane region" description="Helical" evidence="11">
    <location>
        <begin position="12"/>
        <end position="29"/>
    </location>
</feature>
<dbReference type="PANTHER" id="PTHR24223">
    <property type="entry name" value="ATP-BINDING CASSETTE SUB-FAMILY C"/>
    <property type="match status" value="1"/>
</dbReference>
<feature type="transmembrane region" description="Helical" evidence="11">
    <location>
        <begin position="268"/>
        <end position="293"/>
    </location>
</feature>
<evidence type="ECO:0000256" key="2">
    <source>
        <dbReference type="ARBA" id="ARBA00009726"/>
    </source>
</evidence>
<evidence type="ECO:0000256" key="1">
    <source>
        <dbReference type="ARBA" id="ARBA00004141"/>
    </source>
</evidence>
<comment type="catalytic activity">
    <reaction evidence="10">
        <text>ATP + H2O + xenobioticSide 1 = ADP + phosphate + xenobioticSide 2.</text>
        <dbReference type="EC" id="7.6.2.2"/>
    </reaction>
</comment>
<keyword evidence="15" id="KW-1185">Reference proteome</keyword>
<dbReference type="CDD" id="cd18579">
    <property type="entry name" value="ABC_6TM_ABCC_D1"/>
    <property type="match status" value="1"/>
</dbReference>
<dbReference type="InterPro" id="IPR011527">
    <property type="entry name" value="ABC1_TM_dom"/>
</dbReference>
<dbReference type="EMBL" id="JAXQNO010000010">
    <property type="protein sequence ID" value="KAK4790584.1"/>
    <property type="molecule type" value="Genomic_DNA"/>
</dbReference>
<evidence type="ECO:0000256" key="6">
    <source>
        <dbReference type="ARBA" id="ARBA00022741"/>
    </source>
</evidence>
<dbReference type="Gene3D" id="1.20.1560.10">
    <property type="entry name" value="ABC transporter type 1, transmembrane domain"/>
    <property type="match status" value="2"/>
</dbReference>
<feature type="transmembrane region" description="Helical" evidence="11">
    <location>
        <begin position="87"/>
        <end position="105"/>
    </location>
</feature>
<dbReference type="InterPro" id="IPR036640">
    <property type="entry name" value="ABC1_TM_sf"/>
</dbReference>
<feature type="transmembrane region" description="Helical" evidence="11">
    <location>
        <begin position="389"/>
        <end position="413"/>
    </location>
</feature>
<feature type="transmembrane region" description="Helical" evidence="11">
    <location>
        <begin position="467"/>
        <end position="485"/>
    </location>
</feature>
<organism evidence="14 15">
    <name type="scientific">Trapa natans</name>
    <name type="common">Water chestnut</name>
    <dbReference type="NCBI Taxonomy" id="22666"/>
    <lineage>
        <taxon>Eukaryota</taxon>
        <taxon>Viridiplantae</taxon>
        <taxon>Streptophyta</taxon>
        <taxon>Embryophyta</taxon>
        <taxon>Tracheophyta</taxon>
        <taxon>Spermatophyta</taxon>
        <taxon>Magnoliopsida</taxon>
        <taxon>eudicotyledons</taxon>
        <taxon>Gunneridae</taxon>
        <taxon>Pentapetalae</taxon>
        <taxon>rosids</taxon>
        <taxon>malvids</taxon>
        <taxon>Myrtales</taxon>
        <taxon>Lythraceae</taxon>
        <taxon>Trapa</taxon>
    </lineage>
</organism>
<dbReference type="FunFam" id="1.20.1560.10:FF:000003">
    <property type="entry name" value="ABC transporter C family member 10"/>
    <property type="match status" value="1"/>
</dbReference>
<keyword evidence="5 11" id="KW-0812">Transmembrane</keyword>
<name>A0AAN7LS27_TRANT</name>
<evidence type="ECO:0000313" key="14">
    <source>
        <dbReference type="EMBL" id="KAK4790584.1"/>
    </source>
</evidence>
<dbReference type="GO" id="GO:0005524">
    <property type="term" value="F:ATP binding"/>
    <property type="evidence" value="ECO:0007669"/>
    <property type="project" value="UniProtKB-KW"/>
</dbReference>
<evidence type="ECO:0000256" key="9">
    <source>
        <dbReference type="ARBA" id="ARBA00023136"/>
    </source>
</evidence>
<dbReference type="PROSITE" id="PS50893">
    <property type="entry name" value="ABC_TRANSPORTER_2"/>
    <property type="match status" value="1"/>
</dbReference>
<feature type="transmembrane region" description="Helical" evidence="11">
    <location>
        <begin position="561"/>
        <end position="578"/>
    </location>
</feature>
<feature type="transmembrane region" description="Helical" evidence="11">
    <location>
        <begin position="117"/>
        <end position="138"/>
    </location>
</feature>
<gene>
    <name evidence="14" type="ORF">SAY86_017888</name>
</gene>
<keyword evidence="6" id="KW-0547">Nucleotide-binding</keyword>
<evidence type="ECO:0000256" key="11">
    <source>
        <dbReference type="SAM" id="Phobius"/>
    </source>
</evidence>
<comment type="caution">
    <text evidence="14">The sequence shown here is derived from an EMBL/GenBank/DDBJ whole genome shotgun (WGS) entry which is preliminary data.</text>
</comment>
<evidence type="ECO:0000259" key="13">
    <source>
        <dbReference type="PROSITE" id="PS50929"/>
    </source>
</evidence>
<evidence type="ECO:0000256" key="10">
    <source>
        <dbReference type="ARBA" id="ARBA00034018"/>
    </source>
</evidence>
<keyword evidence="8 11" id="KW-1133">Transmembrane helix</keyword>
<dbReference type="InterPro" id="IPR027417">
    <property type="entry name" value="P-loop_NTPase"/>
</dbReference>
<protein>
    <recommendedName>
        <fullName evidence="3">ABC-type xenobiotic transporter</fullName>
        <ecNumber evidence="3">7.6.2.2</ecNumber>
    </recommendedName>
</protein>
<dbReference type="CDD" id="cd03244">
    <property type="entry name" value="ABCC_MRP_domain2"/>
    <property type="match status" value="1"/>
</dbReference>
<reference evidence="14 15" key="1">
    <citation type="journal article" date="2023" name="Hortic Res">
        <title>Pangenome of water caltrop reveals structural variations and asymmetric subgenome divergence after allopolyploidization.</title>
        <authorList>
            <person name="Zhang X."/>
            <person name="Chen Y."/>
            <person name="Wang L."/>
            <person name="Yuan Y."/>
            <person name="Fang M."/>
            <person name="Shi L."/>
            <person name="Lu R."/>
            <person name="Comes H.P."/>
            <person name="Ma Y."/>
            <person name="Chen Y."/>
            <person name="Huang G."/>
            <person name="Zhou Y."/>
            <person name="Zheng Z."/>
            <person name="Qiu Y."/>
        </authorList>
    </citation>
    <scope>NUCLEOTIDE SEQUENCE [LARGE SCALE GENOMIC DNA]</scope>
    <source>
        <strain evidence="14">F231</strain>
    </source>
</reference>
<dbReference type="InterPro" id="IPR003593">
    <property type="entry name" value="AAA+_ATPase"/>
</dbReference>
<evidence type="ECO:0000256" key="8">
    <source>
        <dbReference type="ARBA" id="ARBA00022989"/>
    </source>
</evidence>
<evidence type="ECO:0000256" key="7">
    <source>
        <dbReference type="ARBA" id="ARBA00022840"/>
    </source>
</evidence>
<dbReference type="AlphaFoldDB" id="A0AAN7LS27"/>
<evidence type="ECO:0000256" key="3">
    <source>
        <dbReference type="ARBA" id="ARBA00012191"/>
    </source>
</evidence>
<comment type="similarity">
    <text evidence="2">Belongs to the ABC transporter superfamily. ABCC family. Conjugate transporter (TC 3.A.1.208) subfamily.</text>
</comment>
<dbReference type="Gene3D" id="3.40.50.300">
    <property type="entry name" value="P-loop containing nucleotide triphosphate hydrolases"/>
    <property type="match status" value="1"/>
</dbReference>
<dbReference type="PROSITE" id="PS50929">
    <property type="entry name" value="ABC_TM1F"/>
    <property type="match status" value="1"/>
</dbReference>
<feature type="transmembrane region" description="Helical" evidence="11">
    <location>
        <begin position="313"/>
        <end position="330"/>
    </location>
</feature>
<dbReference type="SUPFAM" id="SSF52540">
    <property type="entry name" value="P-loop containing nucleoside triphosphate hydrolases"/>
    <property type="match status" value="1"/>
</dbReference>
<dbReference type="SMART" id="SM00382">
    <property type="entry name" value="AAA"/>
    <property type="match status" value="1"/>
</dbReference>
<dbReference type="InterPro" id="IPR003439">
    <property type="entry name" value="ABC_transporter-like_ATP-bd"/>
</dbReference>
<keyword evidence="7" id="KW-0067">ATP-binding</keyword>
<feature type="domain" description="ABC transmembrane type-1" evidence="13">
    <location>
        <begin position="282"/>
        <end position="613"/>
    </location>
</feature>
<dbReference type="Proteomes" id="UP001346149">
    <property type="component" value="Unassembled WGS sequence"/>
</dbReference>
<dbReference type="EC" id="7.6.2.2" evidence="3"/>
<dbReference type="PANTHER" id="PTHR24223:SF222">
    <property type="entry name" value="OS01G0902100 PROTEIN"/>
    <property type="match status" value="1"/>
</dbReference>
<dbReference type="GO" id="GO:0016020">
    <property type="term" value="C:membrane"/>
    <property type="evidence" value="ECO:0007669"/>
    <property type="project" value="UniProtKB-SubCell"/>
</dbReference>
<dbReference type="InterPro" id="IPR050173">
    <property type="entry name" value="ABC_transporter_C-like"/>
</dbReference>
<evidence type="ECO:0000313" key="15">
    <source>
        <dbReference type="Proteomes" id="UP001346149"/>
    </source>
</evidence>
<dbReference type="InterPro" id="IPR044746">
    <property type="entry name" value="ABCC_6TM_D1"/>
</dbReference>